<dbReference type="AlphaFoldDB" id="A0AAN7YIV0"/>
<dbReference type="InterPro" id="IPR023393">
    <property type="entry name" value="START-like_dom_sf"/>
</dbReference>
<dbReference type="Gene3D" id="3.30.530.20">
    <property type="match status" value="1"/>
</dbReference>
<gene>
    <name evidence="2" type="ORF">LTR62_008530</name>
</gene>
<feature type="region of interest" description="Disordered" evidence="1">
    <location>
        <begin position="1"/>
        <end position="21"/>
    </location>
</feature>
<dbReference type="Proteomes" id="UP001310890">
    <property type="component" value="Unassembled WGS sequence"/>
</dbReference>
<sequence length="224" mass="25268">MAPTSTSLNTNEFRDASSSAFRPTHSIPKGGLFSIYADIAIDAPVQAVCDVILDVLHWKDWNDFYGDVDITGHPHPHSKNLKMMEGTNMDFNIHTASEETSKLHMTCSHIGRVRTLEDHDPPALTHIRWTYHNAGHMQPGFILRAERENEMEDLGNGKTMYRTWQSFSGLAAKGYRKKFEESLKGRFQEWCSDLKKQVETLHSRGQVGVPSVLVQQPSKDSSVA</sequence>
<evidence type="ECO:0000313" key="3">
    <source>
        <dbReference type="Proteomes" id="UP001310890"/>
    </source>
</evidence>
<comment type="caution">
    <text evidence="2">The sequence shown here is derived from an EMBL/GenBank/DDBJ whole genome shotgun (WGS) entry which is preliminary data.</text>
</comment>
<proteinExistence type="predicted"/>
<protein>
    <recommendedName>
        <fullName evidence="4">Coenzyme Q-binding protein COQ10 START domain-containing protein</fullName>
    </recommendedName>
</protein>
<name>A0AAN7YIV0_9PEZI</name>
<evidence type="ECO:0008006" key="4">
    <source>
        <dbReference type="Google" id="ProtNLM"/>
    </source>
</evidence>
<evidence type="ECO:0000256" key="1">
    <source>
        <dbReference type="SAM" id="MobiDB-lite"/>
    </source>
</evidence>
<evidence type="ECO:0000313" key="2">
    <source>
        <dbReference type="EMBL" id="KAK5116204.1"/>
    </source>
</evidence>
<dbReference type="EMBL" id="JAVRRL010000009">
    <property type="protein sequence ID" value="KAK5116204.1"/>
    <property type="molecule type" value="Genomic_DNA"/>
</dbReference>
<accession>A0AAN7YIV0</accession>
<dbReference type="SUPFAM" id="SSF55961">
    <property type="entry name" value="Bet v1-like"/>
    <property type="match status" value="1"/>
</dbReference>
<organism evidence="2 3">
    <name type="scientific">Meristemomyces frigidus</name>
    <dbReference type="NCBI Taxonomy" id="1508187"/>
    <lineage>
        <taxon>Eukaryota</taxon>
        <taxon>Fungi</taxon>
        <taxon>Dikarya</taxon>
        <taxon>Ascomycota</taxon>
        <taxon>Pezizomycotina</taxon>
        <taxon>Dothideomycetes</taxon>
        <taxon>Dothideomycetidae</taxon>
        <taxon>Mycosphaerellales</taxon>
        <taxon>Teratosphaeriaceae</taxon>
        <taxon>Meristemomyces</taxon>
    </lineage>
</organism>
<dbReference type="CDD" id="cd07822">
    <property type="entry name" value="SRPBCC_4"/>
    <property type="match status" value="1"/>
</dbReference>
<reference evidence="2" key="1">
    <citation type="submission" date="2023-08" db="EMBL/GenBank/DDBJ databases">
        <title>Black Yeasts Isolated from many extreme environments.</title>
        <authorList>
            <person name="Coleine C."/>
            <person name="Stajich J.E."/>
            <person name="Selbmann L."/>
        </authorList>
    </citation>
    <scope>NUCLEOTIDE SEQUENCE</scope>
    <source>
        <strain evidence="2">CCFEE 5401</strain>
    </source>
</reference>